<feature type="domain" description="START" evidence="1">
    <location>
        <begin position="19"/>
        <end position="115"/>
    </location>
</feature>
<proteinExistence type="predicted"/>
<dbReference type="AlphaFoldDB" id="A0A699JPI2"/>
<dbReference type="EMBL" id="BKCJ010428842">
    <property type="protein sequence ID" value="GFA46536.1"/>
    <property type="molecule type" value="Genomic_DNA"/>
</dbReference>
<evidence type="ECO:0000313" key="2">
    <source>
        <dbReference type="EMBL" id="GFA46536.1"/>
    </source>
</evidence>
<reference evidence="2" key="1">
    <citation type="journal article" date="2019" name="Sci. Rep.">
        <title>Draft genome of Tanacetum cinerariifolium, the natural source of mosquito coil.</title>
        <authorList>
            <person name="Yamashiro T."/>
            <person name="Shiraishi A."/>
            <person name="Satake H."/>
            <person name="Nakayama K."/>
        </authorList>
    </citation>
    <scope>NUCLEOTIDE SEQUENCE</scope>
</reference>
<dbReference type="Pfam" id="PF01852">
    <property type="entry name" value="START"/>
    <property type="match status" value="1"/>
</dbReference>
<dbReference type="GO" id="GO:0003677">
    <property type="term" value="F:DNA binding"/>
    <property type="evidence" value="ECO:0007669"/>
    <property type="project" value="UniProtKB-KW"/>
</dbReference>
<dbReference type="SUPFAM" id="SSF55961">
    <property type="entry name" value="Bet v1-like"/>
    <property type="match status" value="1"/>
</dbReference>
<gene>
    <name evidence="2" type="ORF">Tci_618508</name>
</gene>
<sequence>MGNRETTSPVVHETLHVAQVDREMQATSPVVPNRKFAVVRSYTQIDQGTWLTAEISHVRSPNTYRRLPSGCLIQLISEDESKVTWVEHIEVIAESLLNQTFYDHLIRTGFAFVAEQM</sequence>
<dbReference type="InterPro" id="IPR042160">
    <property type="entry name" value="HD-Zip_IV"/>
</dbReference>
<keyword evidence="2" id="KW-0238">DNA-binding</keyword>
<name>A0A699JPI2_TANCI</name>
<organism evidence="2">
    <name type="scientific">Tanacetum cinerariifolium</name>
    <name type="common">Dalmatian daisy</name>
    <name type="synonym">Chrysanthemum cinerariifolium</name>
    <dbReference type="NCBI Taxonomy" id="118510"/>
    <lineage>
        <taxon>Eukaryota</taxon>
        <taxon>Viridiplantae</taxon>
        <taxon>Streptophyta</taxon>
        <taxon>Embryophyta</taxon>
        <taxon>Tracheophyta</taxon>
        <taxon>Spermatophyta</taxon>
        <taxon>Magnoliopsida</taxon>
        <taxon>eudicotyledons</taxon>
        <taxon>Gunneridae</taxon>
        <taxon>Pentapetalae</taxon>
        <taxon>asterids</taxon>
        <taxon>campanulids</taxon>
        <taxon>Asterales</taxon>
        <taxon>Asteraceae</taxon>
        <taxon>Asteroideae</taxon>
        <taxon>Anthemideae</taxon>
        <taxon>Anthemidinae</taxon>
        <taxon>Tanacetum</taxon>
    </lineage>
</organism>
<keyword evidence="2" id="KW-0371">Homeobox</keyword>
<accession>A0A699JPI2</accession>
<dbReference type="InterPro" id="IPR002913">
    <property type="entry name" value="START_lipid-bd_dom"/>
</dbReference>
<dbReference type="PANTHER" id="PTHR45654">
    <property type="entry name" value="HOMEOBOX-LEUCINE ZIPPER PROTEIN MERISTEM L1"/>
    <property type="match status" value="1"/>
</dbReference>
<dbReference type="GO" id="GO:0008289">
    <property type="term" value="F:lipid binding"/>
    <property type="evidence" value="ECO:0007669"/>
    <property type="project" value="InterPro"/>
</dbReference>
<comment type="caution">
    <text evidence="2">The sequence shown here is derived from an EMBL/GenBank/DDBJ whole genome shotgun (WGS) entry which is preliminary data.</text>
</comment>
<dbReference type="PANTHER" id="PTHR45654:SF1">
    <property type="entry name" value="HOMEOBOX-LEUCINE ZIPPER PROTEIN HDG11"/>
    <property type="match status" value="1"/>
</dbReference>
<evidence type="ECO:0000259" key="1">
    <source>
        <dbReference type="Pfam" id="PF01852"/>
    </source>
</evidence>
<protein>
    <submittedName>
        <fullName evidence="2">Homeobox-leucine zipper protein HDG11-like</fullName>
    </submittedName>
</protein>
<feature type="non-terminal residue" evidence="2">
    <location>
        <position position="117"/>
    </location>
</feature>